<dbReference type="EMBL" id="MBTF01000007">
    <property type="protein sequence ID" value="OOQ60402.1"/>
    <property type="molecule type" value="Genomic_DNA"/>
</dbReference>
<comment type="caution">
    <text evidence="1">The sequence shown here is derived from an EMBL/GenBank/DDBJ whole genome shotgun (WGS) entry which is preliminary data.</text>
</comment>
<dbReference type="RefSeq" id="WP_078347686.1">
    <property type="nucleotide sequence ID" value="NZ_MBTF01000007.1"/>
</dbReference>
<organism evidence="1 2">
    <name type="scientific">Mucilaginibacter pedocola</name>
    <dbReference type="NCBI Taxonomy" id="1792845"/>
    <lineage>
        <taxon>Bacteria</taxon>
        <taxon>Pseudomonadati</taxon>
        <taxon>Bacteroidota</taxon>
        <taxon>Sphingobacteriia</taxon>
        <taxon>Sphingobacteriales</taxon>
        <taxon>Sphingobacteriaceae</taxon>
        <taxon>Mucilaginibacter</taxon>
    </lineage>
</organism>
<name>A0A1S9PHG3_9SPHI</name>
<protein>
    <submittedName>
        <fullName evidence="1">Uncharacterized protein</fullName>
    </submittedName>
</protein>
<evidence type="ECO:0000313" key="2">
    <source>
        <dbReference type="Proteomes" id="UP000189739"/>
    </source>
</evidence>
<gene>
    <name evidence="1" type="ORF">BC343_25640</name>
</gene>
<reference evidence="1 2" key="1">
    <citation type="submission" date="2016-07" db="EMBL/GenBank/DDBJ databases">
        <title>Genomic analysis of zinc-resistant bacterium Mucilaginibacter pedocola TBZ30.</title>
        <authorList>
            <person name="Huang J."/>
            <person name="Tang J."/>
        </authorList>
    </citation>
    <scope>NUCLEOTIDE SEQUENCE [LARGE SCALE GENOMIC DNA]</scope>
    <source>
        <strain evidence="1 2">TBZ30</strain>
    </source>
</reference>
<dbReference type="AlphaFoldDB" id="A0A1S9PHG3"/>
<evidence type="ECO:0000313" key="1">
    <source>
        <dbReference type="EMBL" id="OOQ60402.1"/>
    </source>
</evidence>
<accession>A0A1S9PHG3</accession>
<sequence>MNRDELYLSIIDLRKRVAAVTAIISIELRCSNETPLPLNKLIEHQLQLYSELRNLLITYGSSADEIEKFDEHLHQLKIGYLLHEMNIHLPPLR</sequence>
<dbReference type="Proteomes" id="UP000189739">
    <property type="component" value="Unassembled WGS sequence"/>
</dbReference>
<keyword evidence="2" id="KW-1185">Reference proteome</keyword>
<proteinExistence type="predicted"/>